<reference evidence="3" key="2">
    <citation type="journal article" date="2021" name="PeerJ">
        <title>Extensive microbial diversity within the chicken gut microbiome revealed by metagenomics and culture.</title>
        <authorList>
            <person name="Gilroy R."/>
            <person name="Ravi A."/>
            <person name="Getino M."/>
            <person name="Pursley I."/>
            <person name="Horton D.L."/>
            <person name="Alikhan N.F."/>
            <person name="Baker D."/>
            <person name="Gharbi K."/>
            <person name="Hall N."/>
            <person name="Watson M."/>
            <person name="Adriaenssens E.M."/>
            <person name="Foster-Nyarko E."/>
            <person name="Jarju S."/>
            <person name="Secka A."/>
            <person name="Antonio M."/>
            <person name="Oren A."/>
            <person name="Chaudhuri R.R."/>
            <person name="La Ragione R."/>
            <person name="Hildebrand F."/>
            <person name="Pallen M.J."/>
        </authorList>
    </citation>
    <scope>NUCLEOTIDE SEQUENCE</scope>
    <source>
        <strain evidence="3">ChiSjej4B22-9803</strain>
    </source>
</reference>
<dbReference type="InterPro" id="IPR001119">
    <property type="entry name" value="SLH_dom"/>
</dbReference>
<reference evidence="3" key="1">
    <citation type="submission" date="2020-10" db="EMBL/GenBank/DDBJ databases">
        <authorList>
            <person name="Gilroy R."/>
        </authorList>
    </citation>
    <scope>NUCLEOTIDE SEQUENCE</scope>
    <source>
        <strain evidence="3">ChiSjej4B22-9803</strain>
    </source>
</reference>
<gene>
    <name evidence="3" type="ORF">IAB04_04665</name>
</gene>
<organism evidence="3 4">
    <name type="scientific">Candidatus Avimonoglobus intestinipullorum</name>
    <dbReference type="NCBI Taxonomy" id="2840699"/>
    <lineage>
        <taxon>Bacteria</taxon>
        <taxon>Bacillati</taxon>
        <taxon>Bacillota</taxon>
        <taxon>Clostridia</taxon>
        <taxon>Eubacteriales</taxon>
        <taxon>Candidatus Avimonoglobus</taxon>
    </lineage>
</organism>
<accession>A0A9D1LV39</accession>
<protein>
    <submittedName>
        <fullName evidence="3">S-layer homology domain-containing protein</fullName>
    </submittedName>
</protein>
<evidence type="ECO:0000313" key="4">
    <source>
        <dbReference type="Proteomes" id="UP000824111"/>
    </source>
</evidence>
<dbReference type="EMBL" id="DVND01000122">
    <property type="protein sequence ID" value="HIU48633.1"/>
    <property type="molecule type" value="Genomic_DNA"/>
</dbReference>
<proteinExistence type="predicted"/>
<dbReference type="PROSITE" id="PS51272">
    <property type="entry name" value="SLH"/>
    <property type="match status" value="1"/>
</dbReference>
<evidence type="ECO:0000313" key="3">
    <source>
        <dbReference type="EMBL" id="HIU48633.1"/>
    </source>
</evidence>
<dbReference type="Pfam" id="PF00395">
    <property type="entry name" value="SLH"/>
    <property type="match status" value="1"/>
</dbReference>
<evidence type="ECO:0000259" key="2">
    <source>
        <dbReference type="PROSITE" id="PS51272"/>
    </source>
</evidence>
<keyword evidence="1" id="KW-0677">Repeat</keyword>
<comment type="caution">
    <text evidence="3">The sequence shown here is derived from an EMBL/GenBank/DDBJ whole genome shotgun (WGS) entry which is preliminary data.</text>
</comment>
<evidence type="ECO:0000256" key="1">
    <source>
        <dbReference type="ARBA" id="ARBA00022737"/>
    </source>
</evidence>
<name>A0A9D1LV39_9FIRM</name>
<feature type="domain" description="SLH" evidence="2">
    <location>
        <begin position="41"/>
        <end position="104"/>
    </location>
</feature>
<dbReference type="AlphaFoldDB" id="A0A9D1LV39"/>
<sequence>MEDGLIAGTDEGAEPLKPLSRIEATAMLVRILGLEDAQTSEVSYFADIASDNWGAKYANIAYDNGIAAGVGDNQFAPNEIITSSQFASLLLRSQNQPNDWQTAINTLVERGILTQEEADKMDLFTRGDMAKIIYEAREQGLLLQDGN</sequence>
<dbReference type="Proteomes" id="UP000824111">
    <property type="component" value="Unassembled WGS sequence"/>
</dbReference>